<organism evidence="1 2">
    <name type="scientific">Ensete ventricosum</name>
    <name type="common">Abyssinian banana</name>
    <name type="synonym">Musa ensete</name>
    <dbReference type="NCBI Taxonomy" id="4639"/>
    <lineage>
        <taxon>Eukaryota</taxon>
        <taxon>Viridiplantae</taxon>
        <taxon>Streptophyta</taxon>
        <taxon>Embryophyta</taxon>
        <taxon>Tracheophyta</taxon>
        <taxon>Spermatophyta</taxon>
        <taxon>Magnoliopsida</taxon>
        <taxon>Liliopsida</taxon>
        <taxon>Zingiberales</taxon>
        <taxon>Musaceae</taxon>
        <taxon>Ensete</taxon>
    </lineage>
</organism>
<reference evidence="1 2" key="1">
    <citation type="journal article" date="2014" name="Agronomy (Basel)">
        <title>A Draft Genome Sequence for Ensete ventricosum, the Drought-Tolerant Tree Against Hunger.</title>
        <authorList>
            <person name="Harrison J."/>
            <person name="Moore K.A."/>
            <person name="Paszkiewicz K."/>
            <person name="Jones T."/>
            <person name="Grant M."/>
            <person name="Ambacheew D."/>
            <person name="Muzemil S."/>
            <person name="Studholme D.J."/>
        </authorList>
    </citation>
    <scope>NUCLEOTIDE SEQUENCE [LARGE SCALE GENOMIC DNA]</scope>
</reference>
<comment type="caution">
    <text evidence="1">The sequence shown here is derived from an EMBL/GenBank/DDBJ whole genome shotgun (WGS) entry which is preliminary data.</text>
</comment>
<accession>A0A427A6V7</accession>
<dbReference type="EMBL" id="AMZH03003550">
    <property type="protein sequence ID" value="RRT71982.1"/>
    <property type="molecule type" value="Genomic_DNA"/>
</dbReference>
<dbReference type="Proteomes" id="UP000287651">
    <property type="component" value="Unassembled WGS sequence"/>
</dbReference>
<evidence type="ECO:0000313" key="1">
    <source>
        <dbReference type="EMBL" id="RRT71982.1"/>
    </source>
</evidence>
<dbReference type="AlphaFoldDB" id="A0A427A6V7"/>
<proteinExistence type="predicted"/>
<gene>
    <name evidence="1" type="ORF">B296_00020088</name>
</gene>
<evidence type="ECO:0000313" key="2">
    <source>
        <dbReference type="Proteomes" id="UP000287651"/>
    </source>
</evidence>
<sequence length="103" mass="11188">MAAKRFESEGSSDDGGRRGQQQRRLQLCCDFMAASGVGCSKGAGAIGGRWAVVCTAIAKEGSNEDDSRLMDLRLGGRRWMKVTSKAIIGIVWKMEATEMTTRQ</sequence>
<name>A0A427A6V7_ENSVE</name>
<protein>
    <submittedName>
        <fullName evidence="1">Uncharacterized protein</fullName>
    </submittedName>
</protein>